<evidence type="ECO:0000256" key="4">
    <source>
        <dbReference type="ARBA" id="ARBA00022605"/>
    </source>
</evidence>
<comment type="function">
    <text evidence="8">Catalyzes the stereoinversion of LL-2,6-diaminopimelate (L,L-DAP) to meso-diaminopimelate (meso-DAP), a precursor of L-lysine and an essential component of the bacterial peptidoglycan.</text>
</comment>
<dbReference type="RefSeq" id="WP_005289812.1">
    <property type="nucleotide sequence ID" value="NZ_CM000961.1"/>
</dbReference>
<keyword evidence="5 8" id="KW-0457">Lysine biosynthesis</keyword>
<organism evidence="10 11">
    <name type="scientific">Corynebacterium genitalium ATCC 33030</name>
    <dbReference type="NCBI Taxonomy" id="585529"/>
    <lineage>
        <taxon>Bacteria</taxon>
        <taxon>Bacillati</taxon>
        <taxon>Actinomycetota</taxon>
        <taxon>Actinomycetes</taxon>
        <taxon>Mycobacteriales</taxon>
        <taxon>Corynebacteriaceae</taxon>
        <taxon>Corynebacterium</taxon>
    </lineage>
</organism>
<feature type="binding site" evidence="8">
    <location>
        <position position="30"/>
    </location>
    <ligand>
        <name>substrate</name>
    </ligand>
</feature>
<feature type="active site" evidence="9">
    <location>
        <position position="102"/>
    </location>
</feature>
<comment type="subcellular location">
    <subcellularLocation>
        <location evidence="8">Cytoplasm</location>
    </subcellularLocation>
</comment>
<evidence type="ECO:0000313" key="11">
    <source>
        <dbReference type="Proteomes" id="UP000004208"/>
    </source>
</evidence>
<dbReference type="Pfam" id="PF01678">
    <property type="entry name" value="DAP_epimerase"/>
    <property type="match status" value="2"/>
</dbReference>
<dbReference type="SUPFAM" id="SSF54506">
    <property type="entry name" value="Diaminopimelate epimerase-like"/>
    <property type="match status" value="2"/>
</dbReference>
<keyword evidence="6 8" id="KW-0413">Isomerase</keyword>
<comment type="catalytic activity">
    <reaction evidence="7 8">
        <text>(2S,6S)-2,6-diaminopimelate = meso-2,6-diaminopimelate</text>
        <dbReference type="Rhea" id="RHEA:15393"/>
        <dbReference type="ChEBI" id="CHEBI:57609"/>
        <dbReference type="ChEBI" id="CHEBI:57791"/>
        <dbReference type="EC" id="5.1.1.7"/>
    </reaction>
</comment>
<dbReference type="eggNOG" id="COG0253">
    <property type="taxonomic scope" value="Bacteria"/>
</dbReference>
<feature type="active site" description="Proton donor" evidence="8">
    <location>
        <position position="102"/>
    </location>
</feature>
<comment type="caution">
    <text evidence="10">The sequence shown here is derived from an EMBL/GenBank/DDBJ whole genome shotgun (WGS) entry which is preliminary data.</text>
</comment>
<dbReference type="UniPathway" id="UPA00034">
    <property type="reaction ID" value="UER00025"/>
</dbReference>
<evidence type="ECO:0000256" key="9">
    <source>
        <dbReference type="PROSITE-ProRule" id="PRU10125"/>
    </source>
</evidence>
<dbReference type="PANTHER" id="PTHR31689">
    <property type="entry name" value="DIAMINOPIMELATE EPIMERASE, CHLOROPLASTIC"/>
    <property type="match status" value="1"/>
</dbReference>
<dbReference type="EC" id="5.1.1.7" evidence="3 8"/>
<dbReference type="InterPro" id="IPR001653">
    <property type="entry name" value="DAP_epimerase_DapF"/>
</dbReference>
<evidence type="ECO:0000256" key="3">
    <source>
        <dbReference type="ARBA" id="ARBA00013080"/>
    </source>
</evidence>
<dbReference type="PANTHER" id="PTHR31689:SF0">
    <property type="entry name" value="DIAMINOPIMELATE EPIMERASE"/>
    <property type="match status" value="1"/>
</dbReference>
<gene>
    <name evidence="8 10" type="primary">dapF</name>
    <name evidence="10" type="ORF">HMPREF0291_11432</name>
</gene>
<feature type="site" description="Could be important to modulate the pK values of the two catalytic cysteine residues" evidence="8">
    <location>
        <position position="241"/>
    </location>
</feature>
<dbReference type="EMBL" id="ACLJ02000003">
    <property type="protein sequence ID" value="EFK53775.1"/>
    <property type="molecule type" value="Genomic_DNA"/>
</dbReference>
<dbReference type="Gene3D" id="3.10.310.10">
    <property type="entry name" value="Diaminopimelate Epimerase, Chain A, domain 1"/>
    <property type="match status" value="2"/>
</dbReference>
<protein>
    <recommendedName>
        <fullName evidence="3 8">Diaminopimelate epimerase</fullName>
        <shortName evidence="8">DAP epimerase</shortName>
        <ecNumber evidence="3 8">5.1.1.7</ecNumber>
    </recommendedName>
    <alternativeName>
        <fullName evidence="8">PLP-independent amino acid racemase</fullName>
    </alternativeName>
</protein>
<dbReference type="GO" id="GO:0005829">
    <property type="term" value="C:cytosol"/>
    <property type="evidence" value="ECO:0007669"/>
    <property type="project" value="TreeGrafter"/>
</dbReference>
<dbReference type="GO" id="GO:0008837">
    <property type="term" value="F:diaminopimelate epimerase activity"/>
    <property type="evidence" value="ECO:0007669"/>
    <property type="project" value="UniProtKB-UniRule"/>
</dbReference>
<evidence type="ECO:0000256" key="8">
    <source>
        <dbReference type="HAMAP-Rule" id="MF_00197"/>
    </source>
</evidence>
<dbReference type="GO" id="GO:0009089">
    <property type="term" value="P:lysine biosynthetic process via diaminopimelate"/>
    <property type="evidence" value="ECO:0007669"/>
    <property type="project" value="UniProtKB-UniRule"/>
</dbReference>
<proteinExistence type="inferred from homology"/>
<keyword evidence="11" id="KW-1185">Reference proteome</keyword>
<keyword evidence="8" id="KW-0963">Cytoplasm</keyword>
<dbReference type="PROSITE" id="PS01326">
    <property type="entry name" value="DAP_EPIMERASE"/>
    <property type="match status" value="1"/>
</dbReference>
<feature type="binding site" evidence="8">
    <location>
        <position position="219"/>
    </location>
    <ligand>
        <name>substrate</name>
    </ligand>
</feature>
<feature type="site" description="Could be important to modulate the pK values of the two catalytic cysteine residues" evidence="8">
    <location>
        <position position="186"/>
    </location>
</feature>
<feature type="binding site" evidence="8">
    <location>
        <begin position="241"/>
        <end position="242"/>
    </location>
    <ligand>
        <name>substrate</name>
    </ligand>
</feature>
<evidence type="ECO:0000256" key="7">
    <source>
        <dbReference type="ARBA" id="ARBA00051712"/>
    </source>
</evidence>
<comment type="caution">
    <text evidence="8">Lacks conserved residue(s) required for the propagation of feature annotation.</text>
</comment>
<accession>D7WFE8</accession>
<dbReference type="AlphaFoldDB" id="D7WFE8"/>
<feature type="binding site" evidence="8">
    <location>
        <begin position="103"/>
        <end position="104"/>
    </location>
    <ligand>
        <name>substrate</name>
    </ligand>
</feature>
<dbReference type="HOGENOM" id="CLU_053306_4_0_11"/>
<evidence type="ECO:0000313" key="10">
    <source>
        <dbReference type="EMBL" id="EFK53775.1"/>
    </source>
</evidence>
<feature type="binding site" evidence="8">
    <location>
        <begin position="251"/>
        <end position="252"/>
    </location>
    <ligand>
        <name>substrate</name>
    </ligand>
</feature>
<comment type="pathway">
    <text evidence="1 8">Amino-acid biosynthesis; L-lysine biosynthesis via DAP pathway; DL-2,6-diaminopimelate from LL-2,6-diaminopimelate: step 1/1.</text>
</comment>
<name>D7WFE8_9CORY</name>
<comment type="similarity">
    <text evidence="2 8">Belongs to the diaminopimelate epimerase family.</text>
</comment>
<comment type="subunit">
    <text evidence="8">Homodimer.</text>
</comment>
<feature type="active site" description="Proton acceptor" evidence="8">
    <location>
        <position position="250"/>
    </location>
</feature>
<dbReference type="Proteomes" id="UP000004208">
    <property type="component" value="Unassembled WGS sequence"/>
</dbReference>
<dbReference type="HAMAP" id="MF_00197">
    <property type="entry name" value="DAP_epimerase"/>
    <property type="match status" value="1"/>
</dbReference>
<feature type="binding site" evidence="8">
    <location>
        <position position="93"/>
    </location>
    <ligand>
        <name>substrate</name>
    </ligand>
</feature>
<dbReference type="STRING" id="585529.HMPREF0291_11432"/>
<evidence type="ECO:0000256" key="5">
    <source>
        <dbReference type="ARBA" id="ARBA00023154"/>
    </source>
</evidence>
<evidence type="ECO:0000256" key="6">
    <source>
        <dbReference type="ARBA" id="ARBA00023235"/>
    </source>
</evidence>
<evidence type="ECO:0000256" key="1">
    <source>
        <dbReference type="ARBA" id="ARBA00005196"/>
    </source>
</evidence>
<dbReference type="InterPro" id="IPR018510">
    <property type="entry name" value="DAP_epimerase_AS"/>
</dbReference>
<sequence>MNENTPQPQTTQAPENLSTLLFIKAHGTENDFVVLIDVDDQLEQLGILDDDLVASLCDRRAGVGGDGFLRIVSSDAHDAQGANGNRWFMDYRNADGSIAEMCGNGIRVFAHVLVAQGLEQARQFDVDTRAGVKHITIHSLTGEDPNGSTHAVVEVGMGPVGVTGVSTGRMGDFEFAGLGVDVGNPHLAAVIPGLTPVQLAELAFEQPAFDHEFFPEGVNVEIVTDPETADGDMRVGMRVWERGVGETRSCGTGTVAAARAALADAGVENGTITVDVPGGTLTIAINDGEATMTGPSVIVARGEVSLKSLRKDFT</sequence>
<evidence type="ECO:0000256" key="2">
    <source>
        <dbReference type="ARBA" id="ARBA00010219"/>
    </source>
</evidence>
<dbReference type="NCBIfam" id="TIGR00652">
    <property type="entry name" value="DapF"/>
    <property type="match status" value="1"/>
</dbReference>
<reference evidence="10" key="1">
    <citation type="submission" date="2010-06" db="EMBL/GenBank/DDBJ databases">
        <authorList>
            <person name="Muzny D."/>
            <person name="Qin X."/>
            <person name="Buhay C."/>
            <person name="Dugan-Rocha S."/>
            <person name="Ding Y."/>
            <person name="Chen G."/>
            <person name="Hawes A."/>
            <person name="Holder M."/>
            <person name="Jhangiani S."/>
            <person name="Johnson A."/>
            <person name="Khan Z."/>
            <person name="Li Z."/>
            <person name="Liu W."/>
            <person name="Liu X."/>
            <person name="Perez L."/>
            <person name="Shen H."/>
            <person name="Wang Q."/>
            <person name="Watt J."/>
            <person name="Xi L."/>
            <person name="Xin Y."/>
            <person name="Zhou J."/>
            <person name="Deng J."/>
            <person name="Jiang H."/>
            <person name="Liu Y."/>
            <person name="Qu J."/>
            <person name="Song X.-Z."/>
            <person name="Zhang L."/>
            <person name="Villasana D."/>
            <person name="Johnson A."/>
            <person name="Liu J."/>
            <person name="Liyanage D."/>
            <person name="Lorensuhewa L."/>
            <person name="Robinson T."/>
            <person name="Song A."/>
            <person name="Song B.-B."/>
            <person name="Dinh H."/>
            <person name="Thornton R."/>
            <person name="Coyle M."/>
            <person name="Francisco L."/>
            <person name="Jackson L."/>
            <person name="Javaid M."/>
            <person name="Korchina V."/>
            <person name="Kovar C."/>
            <person name="Mata R."/>
            <person name="Mathew T."/>
            <person name="Ngo R."/>
            <person name="Nguyen L."/>
            <person name="Nguyen N."/>
            <person name="Okwuonu G."/>
            <person name="Ongeri F."/>
            <person name="Pham C."/>
            <person name="Simmons D."/>
            <person name="Wilczek-Boney K."/>
            <person name="Hale W."/>
            <person name="Jakkamsetti A."/>
            <person name="Pham P."/>
            <person name="Ruth R."/>
            <person name="San Lucas F."/>
            <person name="Warren J."/>
            <person name="Zhang J."/>
            <person name="Zhao Z."/>
            <person name="Zhou C."/>
            <person name="Zhu D."/>
            <person name="Lee S."/>
            <person name="Bess C."/>
            <person name="Blankenburg K."/>
            <person name="Forbes L."/>
            <person name="Fu Q."/>
            <person name="Gubbala S."/>
            <person name="Hirani K."/>
            <person name="Jayaseelan J.C."/>
            <person name="Lara F."/>
            <person name="Munidasa M."/>
            <person name="Palculict T."/>
            <person name="Patil S."/>
            <person name="Pu L.-L."/>
            <person name="Saada N."/>
            <person name="Tang L."/>
            <person name="Weissenberger G."/>
            <person name="Zhu Y."/>
            <person name="Hemphill L."/>
            <person name="Shang Y."/>
            <person name="Youmans B."/>
            <person name="Ayvaz T."/>
            <person name="Ross M."/>
            <person name="Santibanez J."/>
            <person name="Aqrawi P."/>
            <person name="Gross S."/>
            <person name="Joshi V."/>
            <person name="Fowler G."/>
            <person name="Nazareth L."/>
            <person name="Reid J."/>
            <person name="Worley K."/>
            <person name="Petrosino J."/>
            <person name="Highlander S."/>
            <person name="Gibbs R."/>
        </authorList>
    </citation>
    <scope>NUCLEOTIDE SEQUENCE [LARGE SCALE GENOMIC DNA]</scope>
    <source>
        <strain evidence="10">ATCC 33030</strain>
    </source>
</reference>
<keyword evidence="4 8" id="KW-0028">Amino-acid biosynthesis</keyword>
<feature type="binding site" evidence="8">
    <location>
        <position position="184"/>
    </location>
    <ligand>
        <name>substrate</name>
    </ligand>
</feature>